<evidence type="ECO:0000256" key="3">
    <source>
        <dbReference type="ARBA" id="ARBA00022806"/>
    </source>
</evidence>
<evidence type="ECO:0000259" key="6">
    <source>
        <dbReference type="PROSITE" id="PS51194"/>
    </source>
</evidence>
<dbReference type="VEuPathDB" id="TrichDB:TRFO_17686"/>
<keyword evidence="4" id="KW-0067">ATP-binding</keyword>
<dbReference type="Proteomes" id="UP000179807">
    <property type="component" value="Unassembled WGS sequence"/>
</dbReference>
<feature type="domain" description="Helicase ATP-binding" evidence="5">
    <location>
        <begin position="37"/>
        <end position="221"/>
    </location>
</feature>
<dbReference type="InterPro" id="IPR014001">
    <property type="entry name" value="Helicase_ATP-bd"/>
</dbReference>
<keyword evidence="7" id="KW-0396">Initiation factor</keyword>
<sequence length="459" mass="52923">MLDGRAPFSVMNIHPALKQGLIDSAHYRSTPIQEQAIIHFFHNDPLILFSPSGTGKTCAFSILMLELIARKYFDKQWERPPSVIKGGILGLILVHSPELSQQVAKELQSISRHLPLSIFPIISSIKLEEDWEEINTANIVVATPGIVAKLLSKKKLKLYYLMSIVIDEWDKMLNDDGLNHNISQILQRPMPEIKQHICASATISQEAYSKLIKLLPFQWSLLRSTIIDNSGRKCINMICRAGSFNKRVNTIIEMFRLVEFHQALIFCNIHQLSKGAEEALNEAGFPCAFISSQMDQRERLDRIAEFRDLQLRCLITTDIAARGLDILNVNLVISLDFPYDNETFLHRIGRAGRFMTNQVSLTFYKRSESKKITQLHQTLGIDFSIYDKNHPVKFSLPLLENELHIQNYLKLVQIAEKVREDEENAEKDKNVIPMMFYCEKDNEYWDNYHDICQKYKPPF</sequence>
<dbReference type="SMART" id="SM00490">
    <property type="entry name" value="HELICc"/>
    <property type="match status" value="1"/>
</dbReference>
<name>A0A1J4KM97_9EUKA</name>
<keyword evidence="2" id="KW-0378">Hydrolase</keyword>
<dbReference type="GO" id="GO:0005524">
    <property type="term" value="F:ATP binding"/>
    <property type="evidence" value="ECO:0007669"/>
    <property type="project" value="UniProtKB-KW"/>
</dbReference>
<reference evidence="7" key="1">
    <citation type="submission" date="2016-10" db="EMBL/GenBank/DDBJ databases">
        <authorList>
            <person name="Benchimol M."/>
            <person name="Almeida L.G."/>
            <person name="Vasconcelos A.T."/>
            <person name="Perreira-Neves A."/>
            <person name="Rosa I.A."/>
            <person name="Tasca T."/>
            <person name="Bogo M.R."/>
            <person name="de Souza W."/>
        </authorList>
    </citation>
    <scope>NUCLEOTIDE SEQUENCE [LARGE SCALE GENOMIC DNA]</scope>
    <source>
        <strain evidence="7">K</strain>
    </source>
</reference>
<dbReference type="Pfam" id="PF00271">
    <property type="entry name" value="Helicase_C"/>
    <property type="match status" value="1"/>
</dbReference>
<evidence type="ECO:0000256" key="4">
    <source>
        <dbReference type="ARBA" id="ARBA00022840"/>
    </source>
</evidence>
<evidence type="ECO:0000256" key="1">
    <source>
        <dbReference type="ARBA" id="ARBA00022741"/>
    </source>
</evidence>
<evidence type="ECO:0000259" key="5">
    <source>
        <dbReference type="PROSITE" id="PS51192"/>
    </source>
</evidence>
<dbReference type="OrthoDB" id="10261029at2759"/>
<dbReference type="InterPro" id="IPR050079">
    <property type="entry name" value="DEAD_box_RNA_helicase"/>
</dbReference>
<dbReference type="SMART" id="SM00487">
    <property type="entry name" value="DEXDc"/>
    <property type="match status" value="1"/>
</dbReference>
<dbReference type="CDD" id="cd18787">
    <property type="entry name" value="SF2_C_DEAD"/>
    <property type="match status" value="1"/>
</dbReference>
<comment type="caution">
    <text evidence="7">The sequence shown here is derived from an EMBL/GenBank/DDBJ whole genome shotgun (WGS) entry which is preliminary data.</text>
</comment>
<dbReference type="InterPro" id="IPR027417">
    <property type="entry name" value="P-loop_NTPase"/>
</dbReference>
<dbReference type="GO" id="GO:0005829">
    <property type="term" value="C:cytosol"/>
    <property type="evidence" value="ECO:0007669"/>
    <property type="project" value="TreeGrafter"/>
</dbReference>
<dbReference type="AlphaFoldDB" id="A0A1J4KM97"/>
<dbReference type="PANTHER" id="PTHR47959:SF1">
    <property type="entry name" value="ATP-DEPENDENT RNA HELICASE DBPA"/>
    <property type="match status" value="1"/>
</dbReference>
<accession>A0A1J4KM97</accession>
<dbReference type="GO" id="GO:0016787">
    <property type="term" value="F:hydrolase activity"/>
    <property type="evidence" value="ECO:0007669"/>
    <property type="project" value="UniProtKB-KW"/>
</dbReference>
<evidence type="ECO:0000256" key="2">
    <source>
        <dbReference type="ARBA" id="ARBA00022801"/>
    </source>
</evidence>
<evidence type="ECO:0000313" key="7">
    <source>
        <dbReference type="EMBL" id="OHT12425.1"/>
    </source>
</evidence>
<dbReference type="PROSITE" id="PS51192">
    <property type="entry name" value="HELICASE_ATP_BIND_1"/>
    <property type="match status" value="1"/>
</dbReference>
<gene>
    <name evidence="7" type="primary">tifA</name>
    <name evidence="7" type="ORF">TRFO_17686</name>
</gene>
<feature type="domain" description="Helicase C-terminal" evidence="6">
    <location>
        <begin position="250"/>
        <end position="404"/>
    </location>
</feature>
<dbReference type="GO" id="GO:0003676">
    <property type="term" value="F:nucleic acid binding"/>
    <property type="evidence" value="ECO:0007669"/>
    <property type="project" value="InterPro"/>
</dbReference>
<dbReference type="Gene3D" id="3.40.50.300">
    <property type="entry name" value="P-loop containing nucleotide triphosphate hydrolases"/>
    <property type="match status" value="2"/>
</dbReference>
<dbReference type="GO" id="GO:0003743">
    <property type="term" value="F:translation initiation factor activity"/>
    <property type="evidence" value="ECO:0007669"/>
    <property type="project" value="UniProtKB-KW"/>
</dbReference>
<protein>
    <submittedName>
        <fullName evidence="7">Eukaryotic initiation factor 4A</fullName>
    </submittedName>
</protein>
<dbReference type="PROSITE" id="PS51194">
    <property type="entry name" value="HELICASE_CTER"/>
    <property type="match status" value="1"/>
</dbReference>
<keyword evidence="8" id="KW-1185">Reference proteome</keyword>
<dbReference type="GO" id="GO:0003724">
    <property type="term" value="F:RNA helicase activity"/>
    <property type="evidence" value="ECO:0007669"/>
    <property type="project" value="TreeGrafter"/>
</dbReference>
<dbReference type="InterPro" id="IPR001650">
    <property type="entry name" value="Helicase_C-like"/>
</dbReference>
<dbReference type="EMBL" id="MLAK01000563">
    <property type="protein sequence ID" value="OHT12425.1"/>
    <property type="molecule type" value="Genomic_DNA"/>
</dbReference>
<proteinExistence type="predicted"/>
<dbReference type="GeneID" id="94834432"/>
<dbReference type="Pfam" id="PF00270">
    <property type="entry name" value="DEAD"/>
    <property type="match status" value="1"/>
</dbReference>
<keyword evidence="1" id="KW-0547">Nucleotide-binding</keyword>
<evidence type="ECO:0000313" key="8">
    <source>
        <dbReference type="Proteomes" id="UP000179807"/>
    </source>
</evidence>
<dbReference type="InterPro" id="IPR011545">
    <property type="entry name" value="DEAD/DEAH_box_helicase_dom"/>
</dbReference>
<dbReference type="RefSeq" id="XP_068365561.1">
    <property type="nucleotide sequence ID" value="XM_068499728.1"/>
</dbReference>
<keyword evidence="7" id="KW-0648">Protein biosynthesis</keyword>
<keyword evidence="3" id="KW-0347">Helicase</keyword>
<organism evidence="7 8">
    <name type="scientific">Tritrichomonas foetus</name>
    <dbReference type="NCBI Taxonomy" id="1144522"/>
    <lineage>
        <taxon>Eukaryota</taxon>
        <taxon>Metamonada</taxon>
        <taxon>Parabasalia</taxon>
        <taxon>Tritrichomonadida</taxon>
        <taxon>Tritrichomonadidae</taxon>
        <taxon>Tritrichomonas</taxon>
    </lineage>
</organism>
<dbReference type="PANTHER" id="PTHR47959">
    <property type="entry name" value="ATP-DEPENDENT RNA HELICASE RHLE-RELATED"/>
    <property type="match status" value="1"/>
</dbReference>
<dbReference type="SUPFAM" id="SSF52540">
    <property type="entry name" value="P-loop containing nucleoside triphosphate hydrolases"/>
    <property type="match status" value="1"/>
</dbReference>